<dbReference type="InterPro" id="IPR036942">
    <property type="entry name" value="Beta-barrel_TonB_sf"/>
</dbReference>
<evidence type="ECO:0000256" key="1">
    <source>
        <dbReference type="ARBA" id="ARBA00004571"/>
    </source>
</evidence>
<evidence type="ECO:0000256" key="6">
    <source>
        <dbReference type="ARBA" id="ARBA00023237"/>
    </source>
</evidence>
<dbReference type="InterPro" id="IPR023996">
    <property type="entry name" value="TonB-dep_OMP_SusC/RagA"/>
</dbReference>
<dbReference type="Pfam" id="PF13715">
    <property type="entry name" value="CarbopepD_reg_2"/>
    <property type="match status" value="1"/>
</dbReference>
<dbReference type="InterPro" id="IPR012910">
    <property type="entry name" value="Plug_dom"/>
</dbReference>
<keyword evidence="2 7" id="KW-0813">Transport</keyword>
<comment type="caution">
    <text evidence="10">The sequence shown here is derived from an EMBL/GenBank/DDBJ whole genome shotgun (WGS) entry which is preliminary data.</text>
</comment>
<dbReference type="InterPro" id="IPR037066">
    <property type="entry name" value="Plug_dom_sf"/>
</dbReference>
<proteinExistence type="inferred from homology"/>
<dbReference type="NCBIfam" id="TIGR04057">
    <property type="entry name" value="SusC_RagA_signa"/>
    <property type="match status" value="1"/>
</dbReference>
<dbReference type="InterPro" id="IPR023997">
    <property type="entry name" value="TonB-dep_OMP_SusC/RagA_CS"/>
</dbReference>
<name>A0ABR7TVX8_9BACT</name>
<comment type="subcellular location">
    <subcellularLocation>
        <location evidence="1 7">Cell outer membrane</location>
        <topology evidence="1 7">Multi-pass membrane protein</topology>
    </subcellularLocation>
</comment>
<keyword evidence="4 7" id="KW-0812">Transmembrane</keyword>
<evidence type="ECO:0000313" key="10">
    <source>
        <dbReference type="EMBL" id="MBC9934215.1"/>
    </source>
</evidence>
<keyword evidence="3 7" id="KW-1134">Transmembrane beta strand</keyword>
<dbReference type="SUPFAM" id="SSF56935">
    <property type="entry name" value="Porins"/>
    <property type="match status" value="1"/>
</dbReference>
<dbReference type="InterPro" id="IPR039426">
    <property type="entry name" value="TonB-dep_rcpt-like"/>
</dbReference>
<gene>
    <name evidence="10" type="ORF">ICL07_27760</name>
</gene>
<keyword evidence="8" id="KW-0732">Signal</keyword>
<reference evidence="10 11" key="1">
    <citation type="submission" date="2020-09" db="EMBL/GenBank/DDBJ databases">
        <title>Genome sequences of type strains of Chitinophaga qingshengii and Chitinophaga varians.</title>
        <authorList>
            <person name="Kittiwongwattana C."/>
        </authorList>
    </citation>
    <scope>NUCLEOTIDE SEQUENCE [LARGE SCALE GENOMIC DNA]</scope>
    <source>
        <strain evidence="10 11">JCM 30026</strain>
    </source>
</reference>
<dbReference type="Pfam" id="PF07715">
    <property type="entry name" value="Plug"/>
    <property type="match status" value="1"/>
</dbReference>
<dbReference type="PROSITE" id="PS52016">
    <property type="entry name" value="TONB_DEPENDENT_REC_3"/>
    <property type="match status" value="1"/>
</dbReference>
<evidence type="ECO:0000256" key="4">
    <source>
        <dbReference type="ARBA" id="ARBA00022692"/>
    </source>
</evidence>
<dbReference type="RefSeq" id="WP_188091331.1">
    <property type="nucleotide sequence ID" value="NZ_JACVFC010000005.1"/>
</dbReference>
<feature type="domain" description="TonB-dependent receptor plug" evidence="9">
    <location>
        <begin position="120"/>
        <end position="243"/>
    </location>
</feature>
<evidence type="ECO:0000256" key="3">
    <source>
        <dbReference type="ARBA" id="ARBA00022452"/>
    </source>
</evidence>
<dbReference type="Gene3D" id="2.170.130.10">
    <property type="entry name" value="TonB-dependent receptor, plug domain"/>
    <property type="match status" value="1"/>
</dbReference>
<evidence type="ECO:0000256" key="7">
    <source>
        <dbReference type="PROSITE-ProRule" id="PRU01360"/>
    </source>
</evidence>
<evidence type="ECO:0000256" key="5">
    <source>
        <dbReference type="ARBA" id="ARBA00023136"/>
    </source>
</evidence>
<feature type="chain" id="PRO_5046934384" evidence="8">
    <location>
        <begin position="23"/>
        <end position="1112"/>
    </location>
</feature>
<evidence type="ECO:0000256" key="8">
    <source>
        <dbReference type="SAM" id="SignalP"/>
    </source>
</evidence>
<feature type="signal peptide" evidence="8">
    <location>
        <begin position="1"/>
        <end position="22"/>
    </location>
</feature>
<accession>A0ABR7TVX8</accession>
<protein>
    <submittedName>
        <fullName evidence="10">SusC/RagA family TonB-linked outer membrane protein</fullName>
    </submittedName>
</protein>
<dbReference type="SUPFAM" id="SSF49464">
    <property type="entry name" value="Carboxypeptidase regulatory domain-like"/>
    <property type="match status" value="1"/>
</dbReference>
<sequence>MMQSTKRCLLLFMLFCIGSIFAYGQGKMTVSGTIKDANGAGLEGATVSEKGTSNWVPTSKGGVFTIHVKPDARLVVSYVGFVTQELAATSSMQITLAANVRTTEEVVVTALGIKKQAKALGYAVSKIDADRIMASGTPSNPLQALYGAAPGVQVGATAAGPTAGMKINIRNAVSFDENSTTRPLIVVDGVPIHDKNTQMGYGATDRDNGTGINDINPDDIASMEILKGAKASVLYGSEGANGVLLITTKSGVKGRGLGVAASFTTSWDRAAFLPKLQNEYGTGSSPSNSRNDAQGYYLDANGKRALATTLGDGFGAQAFGPKFDPSVKLLWWDGVERPWVAQTKNIYNDLYQTGHQNTTNVALSGGNDQGQIRFSYTNTNMTPIRPGSRFDKNTFSLNASYKLNNNITLKYTGNFFISKNQNAANLSTMNGEGQQAEIGAFSADINVGLLKSHLLTPDGYNYFANPSLRNLISNGRKGVVGFLWDQLENQSIFTRLHNIQSLSADIKLTKIFSATLMGGMDYSTERNEYKGKLLDPQLLGPNSGFMYSDVTNSYKTTYGQGMLNFDTKINADFDLSGFVGGVIRKNYTEGKGASVNGYGQLVIPNYFSFNNLPLGVQPQYQFTNGQDLLYSLIGSAQLAWRNQVYIEAQGRQDWSSILPPGYNYYFYPGISAAWILSESFKLPAVFNYAKVRASWADVGRPGPRYFSNVNYSTSQTGGAYVLTPPSDLPPMDANGRPNLKPERKREFEVGFETYLLENKRIGIDFSYYKSNIYDQIMAVAALPGTGVKNVRMNAGNVMNKGWELAIKTKPVLTKDFEWDVNLMFAHGKTFVDKLDGKLQSLTLWTAFGAVNTVANVGQEYGQLYLTKSTYTYNNPDNPGDPNNGKKVVNAAGSAYDYKSTAKLIGKTVPDITGGFFTSFAYKNVRLIANIDYQFGATFLSGSETYMMAAGALKETLKYRDEAHGGVAYYLDANSRKVAGTNPNGGPTFHDGVILDGVDTDGKPNTKVVSADNYYYDSYFSNGFFPEDRIFKSDYVALRNVAIDYTLSANIAHKVRMSNLVISVFANNVGYLYKAAPNSIPESTNGTGWGVGSYGTTALPAQRSIGISIKTKF</sequence>
<evidence type="ECO:0000256" key="2">
    <source>
        <dbReference type="ARBA" id="ARBA00022448"/>
    </source>
</evidence>
<evidence type="ECO:0000313" key="11">
    <source>
        <dbReference type="Proteomes" id="UP000659124"/>
    </source>
</evidence>
<organism evidence="10 11">
    <name type="scientific">Chitinophaga qingshengii</name>
    <dbReference type="NCBI Taxonomy" id="1569794"/>
    <lineage>
        <taxon>Bacteria</taxon>
        <taxon>Pseudomonadati</taxon>
        <taxon>Bacteroidota</taxon>
        <taxon>Chitinophagia</taxon>
        <taxon>Chitinophagales</taxon>
        <taxon>Chitinophagaceae</taxon>
        <taxon>Chitinophaga</taxon>
    </lineage>
</organism>
<keyword evidence="11" id="KW-1185">Reference proteome</keyword>
<dbReference type="InterPro" id="IPR008969">
    <property type="entry name" value="CarboxyPept-like_regulatory"/>
</dbReference>
<comment type="similarity">
    <text evidence="7">Belongs to the TonB-dependent receptor family.</text>
</comment>
<dbReference type="Proteomes" id="UP000659124">
    <property type="component" value="Unassembled WGS sequence"/>
</dbReference>
<dbReference type="EMBL" id="JACVFC010000005">
    <property type="protein sequence ID" value="MBC9934215.1"/>
    <property type="molecule type" value="Genomic_DNA"/>
</dbReference>
<dbReference type="NCBIfam" id="TIGR04056">
    <property type="entry name" value="OMP_RagA_SusC"/>
    <property type="match status" value="1"/>
</dbReference>
<keyword evidence="5 7" id="KW-0472">Membrane</keyword>
<dbReference type="Gene3D" id="2.40.170.20">
    <property type="entry name" value="TonB-dependent receptor, beta-barrel domain"/>
    <property type="match status" value="1"/>
</dbReference>
<evidence type="ECO:0000259" key="9">
    <source>
        <dbReference type="Pfam" id="PF07715"/>
    </source>
</evidence>
<keyword evidence="6 7" id="KW-0998">Cell outer membrane</keyword>